<gene>
    <name evidence="1" type="ORF">SOASR030_07640</name>
</gene>
<protein>
    <submittedName>
        <fullName evidence="1">Uncharacterized protein</fullName>
    </submittedName>
</protein>
<reference evidence="1" key="1">
    <citation type="submission" date="2022-06" db="EMBL/GenBank/DDBJ databases">
        <title>Draft genome sequences of Leminorella grimontii str. JCM5902.</title>
        <authorList>
            <person name="Wakabayashi Y."/>
            <person name="Kojima K."/>
        </authorList>
    </citation>
    <scope>NUCLEOTIDE SEQUENCE</scope>
    <source>
        <strain evidence="1">JCM 5902</strain>
    </source>
</reference>
<name>A0AAV5MYT4_9GAMM</name>
<dbReference type="Proteomes" id="UP001058124">
    <property type="component" value="Unassembled WGS sequence"/>
</dbReference>
<dbReference type="AlphaFoldDB" id="A0AAV5MYT4"/>
<dbReference type="EMBL" id="BRLH01000001">
    <property type="protein sequence ID" value="GKX54652.1"/>
    <property type="molecule type" value="Genomic_DNA"/>
</dbReference>
<accession>A0AAV5MYT4</accession>
<evidence type="ECO:0000313" key="2">
    <source>
        <dbReference type="Proteomes" id="UP001058124"/>
    </source>
</evidence>
<comment type="caution">
    <text evidence="1">The sequence shown here is derived from an EMBL/GenBank/DDBJ whole genome shotgun (WGS) entry which is preliminary data.</text>
</comment>
<keyword evidence="2" id="KW-1185">Reference proteome</keyword>
<proteinExistence type="predicted"/>
<sequence length="59" mass="6967">MRGVGMNVIRKDAYELAYIHALYFPRKNNVFTADKRACYQVFSDLYAHFFVWATVVFLV</sequence>
<evidence type="ECO:0000313" key="1">
    <source>
        <dbReference type="EMBL" id="GKX54652.1"/>
    </source>
</evidence>
<organism evidence="1 2">
    <name type="scientific">Leminorella grimontii</name>
    <dbReference type="NCBI Taxonomy" id="82981"/>
    <lineage>
        <taxon>Bacteria</taxon>
        <taxon>Pseudomonadati</taxon>
        <taxon>Pseudomonadota</taxon>
        <taxon>Gammaproteobacteria</taxon>
        <taxon>Enterobacterales</taxon>
        <taxon>Budviciaceae</taxon>
        <taxon>Leminorella</taxon>
    </lineage>
</organism>